<comment type="caution">
    <text evidence="2">The sequence shown here is derived from an EMBL/GenBank/DDBJ whole genome shotgun (WGS) entry which is preliminary data.</text>
</comment>
<feature type="chain" id="PRO_5042273086" evidence="1">
    <location>
        <begin position="22"/>
        <end position="247"/>
    </location>
</feature>
<sequence length="247" mass="27084">MHAKPLLQWAAAALALQLPSSLTLQAIPNRPSILPATLNRRPSISAKEPGRIQVHQDPILNHAPAPLTVAAAPWDKHDDGGTGEIHKLMGTFGNKKPASPIRVDAVDINQRQAVIARSEAIRDFGGIDPYDYPQHQQHRNKQGTTADRIPTCARKNAKLHSQRQWTISYDGDNHINGLHCGQSVRAQMKDFLLCRPLSDWTCVASGEPGHGGVTIQFHTPRTCTDEKVREAVAKGTAGKVLVWCQHL</sequence>
<dbReference type="AlphaFoldDB" id="A0AAE0N311"/>
<name>A0AAE0N311_9PEZI</name>
<proteinExistence type="predicted"/>
<feature type="signal peptide" evidence="1">
    <location>
        <begin position="1"/>
        <end position="21"/>
    </location>
</feature>
<organism evidence="2 3">
    <name type="scientific">Podospora didyma</name>
    <dbReference type="NCBI Taxonomy" id="330526"/>
    <lineage>
        <taxon>Eukaryota</taxon>
        <taxon>Fungi</taxon>
        <taxon>Dikarya</taxon>
        <taxon>Ascomycota</taxon>
        <taxon>Pezizomycotina</taxon>
        <taxon>Sordariomycetes</taxon>
        <taxon>Sordariomycetidae</taxon>
        <taxon>Sordariales</taxon>
        <taxon>Podosporaceae</taxon>
        <taxon>Podospora</taxon>
    </lineage>
</organism>
<evidence type="ECO:0000313" key="3">
    <source>
        <dbReference type="Proteomes" id="UP001285441"/>
    </source>
</evidence>
<protein>
    <submittedName>
        <fullName evidence="2">Uncharacterized protein</fullName>
    </submittedName>
</protein>
<evidence type="ECO:0000313" key="2">
    <source>
        <dbReference type="EMBL" id="KAK3368370.1"/>
    </source>
</evidence>
<evidence type="ECO:0000256" key="1">
    <source>
        <dbReference type="SAM" id="SignalP"/>
    </source>
</evidence>
<gene>
    <name evidence="2" type="ORF">B0H63DRAFT_75498</name>
</gene>
<dbReference type="Proteomes" id="UP001285441">
    <property type="component" value="Unassembled WGS sequence"/>
</dbReference>
<reference evidence="2" key="1">
    <citation type="journal article" date="2023" name="Mol. Phylogenet. Evol.">
        <title>Genome-scale phylogeny and comparative genomics of the fungal order Sordariales.</title>
        <authorList>
            <person name="Hensen N."/>
            <person name="Bonometti L."/>
            <person name="Westerberg I."/>
            <person name="Brannstrom I.O."/>
            <person name="Guillou S."/>
            <person name="Cros-Aarteil S."/>
            <person name="Calhoun S."/>
            <person name="Haridas S."/>
            <person name="Kuo A."/>
            <person name="Mondo S."/>
            <person name="Pangilinan J."/>
            <person name="Riley R."/>
            <person name="LaButti K."/>
            <person name="Andreopoulos B."/>
            <person name="Lipzen A."/>
            <person name="Chen C."/>
            <person name="Yan M."/>
            <person name="Daum C."/>
            <person name="Ng V."/>
            <person name="Clum A."/>
            <person name="Steindorff A."/>
            <person name="Ohm R.A."/>
            <person name="Martin F."/>
            <person name="Silar P."/>
            <person name="Natvig D.O."/>
            <person name="Lalanne C."/>
            <person name="Gautier V."/>
            <person name="Ament-Velasquez S.L."/>
            <person name="Kruys A."/>
            <person name="Hutchinson M.I."/>
            <person name="Powell A.J."/>
            <person name="Barry K."/>
            <person name="Miller A.N."/>
            <person name="Grigoriev I.V."/>
            <person name="Debuchy R."/>
            <person name="Gladieux P."/>
            <person name="Hiltunen Thoren M."/>
            <person name="Johannesson H."/>
        </authorList>
    </citation>
    <scope>NUCLEOTIDE SEQUENCE</scope>
    <source>
        <strain evidence="2">CBS 232.78</strain>
    </source>
</reference>
<reference evidence="2" key="2">
    <citation type="submission" date="2023-06" db="EMBL/GenBank/DDBJ databases">
        <authorList>
            <consortium name="Lawrence Berkeley National Laboratory"/>
            <person name="Haridas S."/>
            <person name="Hensen N."/>
            <person name="Bonometti L."/>
            <person name="Westerberg I."/>
            <person name="Brannstrom I.O."/>
            <person name="Guillou S."/>
            <person name="Cros-Aarteil S."/>
            <person name="Calhoun S."/>
            <person name="Kuo A."/>
            <person name="Mondo S."/>
            <person name="Pangilinan J."/>
            <person name="Riley R."/>
            <person name="LaButti K."/>
            <person name="Andreopoulos B."/>
            <person name="Lipzen A."/>
            <person name="Chen C."/>
            <person name="Yanf M."/>
            <person name="Daum C."/>
            <person name="Ng V."/>
            <person name="Clum A."/>
            <person name="Steindorff A."/>
            <person name="Ohm R."/>
            <person name="Martin F."/>
            <person name="Silar P."/>
            <person name="Natvig D."/>
            <person name="Lalanne C."/>
            <person name="Gautier V."/>
            <person name="Ament-velasquez S.L."/>
            <person name="Kruys A."/>
            <person name="Hutchinson M.I."/>
            <person name="Powell A.J."/>
            <person name="Barry K."/>
            <person name="Miller A.N."/>
            <person name="Grigoriev I.V."/>
            <person name="Debuchy R."/>
            <person name="Gladieux P."/>
            <person name="Thoren M.H."/>
            <person name="Johannesson H."/>
        </authorList>
    </citation>
    <scope>NUCLEOTIDE SEQUENCE</scope>
    <source>
        <strain evidence="2">CBS 232.78</strain>
    </source>
</reference>
<keyword evidence="3" id="KW-1185">Reference proteome</keyword>
<keyword evidence="1" id="KW-0732">Signal</keyword>
<dbReference type="EMBL" id="JAULSW010000010">
    <property type="protein sequence ID" value="KAK3368370.1"/>
    <property type="molecule type" value="Genomic_DNA"/>
</dbReference>
<accession>A0AAE0N311</accession>